<dbReference type="Proteomes" id="UP000291301">
    <property type="component" value="Unassembled WGS sequence"/>
</dbReference>
<accession>A0A4R0PI12</accession>
<dbReference type="Pfam" id="PF01715">
    <property type="entry name" value="IPPT"/>
    <property type="match status" value="1"/>
</dbReference>
<dbReference type="PANTHER" id="PTHR11088">
    <property type="entry name" value="TRNA DIMETHYLALLYLTRANSFERASE"/>
    <property type="match status" value="1"/>
</dbReference>
<evidence type="ECO:0000256" key="3">
    <source>
        <dbReference type="ARBA" id="ARBA00005842"/>
    </source>
</evidence>
<evidence type="ECO:0000256" key="5">
    <source>
        <dbReference type="ARBA" id="ARBA00022694"/>
    </source>
</evidence>
<evidence type="ECO:0000256" key="1">
    <source>
        <dbReference type="ARBA" id="ARBA00001946"/>
    </source>
</evidence>
<comment type="function">
    <text evidence="2 10 12">Catalyzes the transfer of a dimethylallyl group onto the adenine at position 37 in tRNAs that read codons beginning with uridine, leading to the formation of N6-(dimethylallyl)adenosine (i(6)A).</text>
</comment>
<dbReference type="InterPro" id="IPR039657">
    <property type="entry name" value="Dimethylallyltransferase"/>
</dbReference>
<evidence type="ECO:0000256" key="2">
    <source>
        <dbReference type="ARBA" id="ARBA00003213"/>
    </source>
</evidence>
<evidence type="ECO:0000256" key="4">
    <source>
        <dbReference type="ARBA" id="ARBA00022679"/>
    </source>
</evidence>
<dbReference type="NCBIfam" id="TIGR00174">
    <property type="entry name" value="miaA"/>
    <property type="match status" value="1"/>
</dbReference>
<feature type="binding site" evidence="10">
    <location>
        <begin position="21"/>
        <end position="28"/>
    </location>
    <ligand>
        <name>ATP</name>
        <dbReference type="ChEBI" id="CHEBI:30616"/>
    </ligand>
</feature>
<comment type="cofactor">
    <cofactor evidence="1 10">
        <name>Mg(2+)</name>
        <dbReference type="ChEBI" id="CHEBI:18420"/>
    </cofactor>
</comment>
<feature type="site" description="Interaction with substrate tRNA" evidence="10">
    <location>
        <position position="112"/>
    </location>
</feature>
<evidence type="ECO:0000313" key="14">
    <source>
        <dbReference type="EMBL" id="TCD15194.1"/>
    </source>
</evidence>
<reference evidence="14 15" key="1">
    <citation type="journal article" date="2015" name="Antonie Van Leeuwenhoek">
        <title>Oricola cellulosilytica gen. nov., sp. nov., a cellulose-degrading bacterium of the family Phyllobacteriaceae isolated from surface seashore water, and emended descriptions of Mesorhizobium loti and Phyllobacterium myrsinacearum.</title>
        <authorList>
            <person name="Hameed A."/>
            <person name="Shahina M."/>
            <person name="Lai W.A."/>
            <person name="Lin S.Y."/>
            <person name="Young L.S."/>
            <person name="Liu Y.C."/>
            <person name="Hsu Y.H."/>
            <person name="Young C.C."/>
        </authorList>
    </citation>
    <scope>NUCLEOTIDE SEQUENCE [LARGE SCALE GENOMIC DNA]</scope>
    <source>
        <strain evidence="14 15">KCTC 52183</strain>
    </source>
</reference>
<dbReference type="GO" id="GO:0006400">
    <property type="term" value="P:tRNA modification"/>
    <property type="evidence" value="ECO:0007669"/>
    <property type="project" value="TreeGrafter"/>
</dbReference>
<evidence type="ECO:0000256" key="11">
    <source>
        <dbReference type="RuleBase" id="RU003783"/>
    </source>
</evidence>
<sequence>MKDGDVLQRDKKDRRAVLIAGPTASGKSALALAIAARSGGVIVNADSMQVYEVLRILTARPGPEDIEKAPHRLYGHVDPATPYSTGRWLEDLQGVIDDPAIDGRPLIFTGGTGLYFRALEQGLSPMPAIPVEIRERWRTRMADDGPEALHEILRARDAAAAAAIPPPDGQRIVRALEVLEASGMSITTLQAQAGKGLIRSWKVARYLVMPDRKDVYANIEKRLDAMVDQGVLEEVAALRARQLDPALPAMKAIGVREFSAVLEGRMTMDVAIGQAKTATRRYAKRQITWFRNQLGEDWRKVGSEFAEKDFI</sequence>
<keyword evidence="15" id="KW-1185">Reference proteome</keyword>
<evidence type="ECO:0000256" key="13">
    <source>
        <dbReference type="RuleBase" id="RU003785"/>
    </source>
</evidence>
<organism evidence="14 15">
    <name type="scientific">Oricola cellulosilytica</name>
    <dbReference type="NCBI Taxonomy" id="1429082"/>
    <lineage>
        <taxon>Bacteria</taxon>
        <taxon>Pseudomonadati</taxon>
        <taxon>Pseudomonadota</taxon>
        <taxon>Alphaproteobacteria</taxon>
        <taxon>Hyphomicrobiales</taxon>
        <taxon>Ahrensiaceae</taxon>
        <taxon>Oricola</taxon>
    </lineage>
</organism>
<dbReference type="RefSeq" id="WP_131566984.1">
    <property type="nucleotide sequence ID" value="NZ_JAINFK010000004.1"/>
</dbReference>
<keyword evidence="4 10" id="KW-0808">Transferase</keyword>
<dbReference type="Gene3D" id="3.40.50.300">
    <property type="entry name" value="P-loop containing nucleotide triphosphate hydrolases"/>
    <property type="match status" value="1"/>
</dbReference>
<comment type="subunit">
    <text evidence="10">Monomer.</text>
</comment>
<keyword evidence="8 10" id="KW-0460">Magnesium</keyword>
<feature type="region of interest" description="Interaction with substrate tRNA" evidence="10">
    <location>
        <begin position="46"/>
        <end position="49"/>
    </location>
</feature>
<feature type="region of interest" description="Interaction with substrate tRNA" evidence="10">
    <location>
        <begin position="170"/>
        <end position="174"/>
    </location>
</feature>
<dbReference type="OrthoDB" id="9776390at2"/>
<dbReference type="EC" id="2.5.1.75" evidence="10"/>
<gene>
    <name evidence="10 14" type="primary">miaA</name>
    <name evidence="14" type="ORF">E0D97_06510</name>
</gene>
<evidence type="ECO:0000256" key="6">
    <source>
        <dbReference type="ARBA" id="ARBA00022741"/>
    </source>
</evidence>
<comment type="similarity">
    <text evidence="3 10 13">Belongs to the IPP transferase family.</text>
</comment>
<protein>
    <recommendedName>
        <fullName evidence="10">tRNA dimethylallyltransferase</fullName>
        <ecNumber evidence="10">2.5.1.75</ecNumber>
    </recommendedName>
    <alternativeName>
        <fullName evidence="10">Dimethylallyl diphosphate:tRNA dimethylallyltransferase</fullName>
        <shortName evidence="10">DMAPP:tRNA dimethylallyltransferase</shortName>
        <shortName evidence="10">DMATase</shortName>
    </alternativeName>
    <alternativeName>
        <fullName evidence="10">Isopentenyl-diphosphate:tRNA isopentenyltransferase</fullName>
        <shortName evidence="10">IPP transferase</shortName>
        <shortName evidence="10">IPPT</shortName>
        <shortName evidence="10">IPTase</shortName>
    </alternativeName>
</protein>
<dbReference type="GO" id="GO:0005524">
    <property type="term" value="F:ATP binding"/>
    <property type="evidence" value="ECO:0007669"/>
    <property type="project" value="UniProtKB-UniRule"/>
</dbReference>
<evidence type="ECO:0000256" key="10">
    <source>
        <dbReference type="HAMAP-Rule" id="MF_00185"/>
    </source>
</evidence>
<dbReference type="InterPro" id="IPR027417">
    <property type="entry name" value="P-loop_NTPase"/>
</dbReference>
<feature type="binding site" evidence="10">
    <location>
        <begin position="23"/>
        <end position="28"/>
    </location>
    <ligand>
        <name>substrate</name>
    </ligand>
</feature>
<evidence type="ECO:0000256" key="12">
    <source>
        <dbReference type="RuleBase" id="RU003784"/>
    </source>
</evidence>
<keyword evidence="7 10" id="KW-0067">ATP-binding</keyword>
<dbReference type="GO" id="GO:0052381">
    <property type="term" value="F:tRNA dimethylallyltransferase activity"/>
    <property type="evidence" value="ECO:0007669"/>
    <property type="project" value="UniProtKB-UniRule"/>
</dbReference>
<evidence type="ECO:0000256" key="9">
    <source>
        <dbReference type="ARBA" id="ARBA00049563"/>
    </source>
</evidence>
<keyword evidence="6 10" id="KW-0547">Nucleotide-binding</keyword>
<dbReference type="HAMAP" id="MF_00185">
    <property type="entry name" value="IPP_trans"/>
    <property type="match status" value="1"/>
</dbReference>
<name>A0A4R0PI12_9HYPH</name>
<proteinExistence type="inferred from homology"/>
<dbReference type="AlphaFoldDB" id="A0A4R0PI12"/>
<dbReference type="EMBL" id="SJST01000002">
    <property type="protein sequence ID" value="TCD15194.1"/>
    <property type="molecule type" value="Genomic_DNA"/>
</dbReference>
<comment type="caution">
    <text evidence="10">Lacks conserved residue(s) required for the propagation of feature annotation.</text>
</comment>
<evidence type="ECO:0000313" key="15">
    <source>
        <dbReference type="Proteomes" id="UP000291301"/>
    </source>
</evidence>
<feature type="site" description="Interaction with substrate tRNA" evidence="10">
    <location>
        <position position="134"/>
    </location>
</feature>
<evidence type="ECO:0000256" key="7">
    <source>
        <dbReference type="ARBA" id="ARBA00022840"/>
    </source>
</evidence>
<keyword evidence="5 10" id="KW-0819">tRNA processing</keyword>
<dbReference type="PANTHER" id="PTHR11088:SF60">
    <property type="entry name" value="TRNA DIMETHYLALLYLTRANSFERASE"/>
    <property type="match status" value="1"/>
</dbReference>
<comment type="caution">
    <text evidence="14">The sequence shown here is derived from an EMBL/GenBank/DDBJ whole genome shotgun (WGS) entry which is preliminary data.</text>
</comment>
<comment type="catalytic activity">
    <reaction evidence="9 10 11">
        <text>adenosine(37) in tRNA + dimethylallyl diphosphate = N(6)-dimethylallyladenosine(37) in tRNA + diphosphate</text>
        <dbReference type="Rhea" id="RHEA:26482"/>
        <dbReference type="Rhea" id="RHEA-COMP:10162"/>
        <dbReference type="Rhea" id="RHEA-COMP:10375"/>
        <dbReference type="ChEBI" id="CHEBI:33019"/>
        <dbReference type="ChEBI" id="CHEBI:57623"/>
        <dbReference type="ChEBI" id="CHEBI:74411"/>
        <dbReference type="ChEBI" id="CHEBI:74415"/>
        <dbReference type="EC" id="2.5.1.75"/>
    </reaction>
</comment>
<evidence type="ECO:0000256" key="8">
    <source>
        <dbReference type="ARBA" id="ARBA00022842"/>
    </source>
</evidence>
<dbReference type="Gene3D" id="1.10.20.140">
    <property type="match status" value="1"/>
</dbReference>
<dbReference type="InterPro" id="IPR018022">
    <property type="entry name" value="IPT"/>
</dbReference>
<dbReference type="SUPFAM" id="SSF52540">
    <property type="entry name" value="P-loop containing nucleoside triphosphate hydrolases"/>
    <property type="match status" value="1"/>
</dbReference>